<reference evidence="1 2" key="1">
    <citation type="journal article" date="2012" name="Genome Biol.">
        <title>Genome and low-iron response of an oceanic diatom adapted to chronic iron limitation.</title>
        <authorList>
            <person name="Lommer M."/>
            <person name="Specht M."/>
            <person name="Roy A.S."/>
            <person name="Kraemer L."/>
            <person name="Andreson R."/>
            <person name="Gutowska M.A."/>
            <person name="Wolf J."/>
            <person name="Bergner S.V."/>
            <person name="Schilhabel M.B."/>
            <person name="Klostermeier U.C."/>
            <person name="Beiko R.G."/>
            <person name="Rosenstiel P."/>
            <person name="Hippler M."/>
            <person name="Laroche J."/>
        </authorList>
    </citation>
    <scope>NUCLEOTIDE SEQUENCE [LARGE SCALE GENOMIC DNA]</scope>
    <source>
        <strain evidence="1 2">CCMP1005</strain>
    </source>
</reference>
<gene>
    <name evidence="1" type="ORF">THAOC_03950</name>
</gene>
<dbReference type="EMBL" id="AGNL01003739">
    <property type="protein sequence ID" value="EJK74375.1"/>
    <property type="molecule type" value="Genomic_DNA"/>
</dbReference>
<keyword evidence="2" id="KW-1185">Reference proteome</keyword>
<feature type="non-terminal residue" evidence="1">
    <location>
        <position position="246"/>
    </location>
</feature>
<dbReference type="OrthoDB" id="53303at2759"/>
<evidence type="ECO:0000313" key="2">
    <source>
        <dbReference type="Proteomes" id="UP000266841"/>
    </source>
</evidence>
<protein>
    <submittedName>
        <fullName evidence="1">Uncharacterized protein</fullName>
    </submittedName>
</protein>
<proteinExistence type="predicted"/>
<dbReference type="eggNOG" id="ENOG502T9K5">
    <property type="taxonomic scope" value="Eukaryota"/>
</dbReference>
<name>K0TA21_THAOC</name>
<accession>K0TA21</accession>
<evidence type="ECO:0000313" key="1">
    <source>
        <dbReference type="EMBL" id="EJK74375.1"/>
    </source>
</evidence>
<comment type="caution">
    <text evidence="1">The sequence shown here is derived from an EMBL/GenBank/DDBJ whole genome shotgun (WGS) entry which is preliminary data.</text>
</comment>
<sequence>MNVTAEQPPLSSEDGVALLLALGRGTPSPDKLTITSTSGSREMQHPLTGVGEQTRTAIPSTNTTTSVAGGELTPIKVKSANMQVVASCNVIDKSAIISKKKVRKTTRRDTTISYDEMTRLMGVYGSVKCLRVRNRKNDPTKAAKIDSIKRKFYRWFPDLDERFERTPEGMYEPKVGHEEELKYREMMRKQDQDKLVKKRLTTRLVCIVLISLLSPVLEGRSVVCDPEPQALCTRLGAIQQDELMFS</sequence>
<dbReference type="AlphaFoldDB" id="K0TA21"/>
<dbReference type="Proteomes" id="UP000266841">
    <property type="component" value="Unassembled WGS sequence"/>
</dbReference>
<organism evidence="1 2">
    <name type="scientific">Thalassiosira oceanica</name>
    <name type="common">Marine diatom</name>
    <dbReference type="NCBI Taxonomy" id="159749"/>
    <lineage>
        <taxon>Eukaryota</taxon>
        <taxon>Sar</taxon>
        <taxon>Stramenopiles</taxon>
        <taxon>Ochrophyta</taxon>
        <taxon>Bacillariophyta</taxon>
        <taxon>Coscinodiscophyceae</taxon>
        <taxon>Thalassiosirophycidae</taxon>
        <taxon>Thalassiosirales</taxon>
        <taxon>Thalassiosiraceae</taxon>
        <taxon>Thalassiosira</taxon>
    </lineage>
</organism>